<proteinExistence type="predicted"/>
<evidence type="ECO:0000313" key="1">
    <source>
        <dbReference type="EMBL" id="KZX11339.1"/>
    </source>
</evidence>
<keyword evidence="2" id="KW-1185">Reference proteome</keyword>
<dbReference type="STRING" id="66851.MBORA_15840"/>
<dbReference type="EMBL" id="LWMU01000092">
    <property type="protein sequence ID" value="KZX11339.1"/>
    <property type="molecule type" value="Genomic_DNA"/>
</dbReference>
<dbReference type="AlphaFoldDB" id="A0A165ZYP0"/>
<dbReference type="RefSeq" id="WP_042693490.1">
    <property type="nucleotide sequence ID" value="NZ_CABMAB010000022.1"/>
</dbReference>
<gene>
    <name evidence="1" type="ORF">MBORA_15840</name>
</gene>
<comment type="caution">
    <text evidence="1">The sequence shown here is derived from an EMBL/GenBank/DDBJ whole genome shotgun (WGS) entry which is preliminary data.</text>
</comment>
<sequence length="229" mass="26511">MSNDTELKEITVWINPDFDEIQMGQIVATTTSEFDFNGVTHVFDKSATTGVNVLVEHIGEDYSEYIPEKSCNGGCYGYDYWKVHRVLSNSQTVNVEQLKTRYRGRNYKYEQTQRKVADALGWTSFYEITPVELKNVDPVYLKKLDPELILELTKTYNESREAYWELHEAECVHDGRLDYHSACKKTYDFLDSMAFEESSKWLLSHGLNTLTLTQKLLEDPNFLEDGGLI</sequence>
<reference evidence="2" key="1">
    <citation type="journal article" date="2016" name="Genome Announc.">
        <title>Draft Genome Sequences of Methanobrevibacter curvatus DSM11111, Methanobrevibacter cuticularis DSM11139, Methanobrevibacter filiformis DSM11501, and Methanobrevibacter oralis DSM7256.</title>
        <authorList>
            <person name="Poehlein A."/>
            <person name="Seedorf H."/>
        </authorList>
    </citation>
    <scope>NUCLEOTIDE SEQUENCE [LARGE SCALE GENOMIC DNA]</scope>
    <source>
        <strain evidence="2">DSM 7256 / JCM 30027 / ZR</strain>
    </source>
</reference>
<protein>
    <submittedName>
        <fullName evidence="1">Uncharacterized protein</fullName>
    </submittedName>
</protein>
<dbReference type="PATRIC" id="fig|66851.6.peg.1724"/>
<organism evidence="1 2">
    <name type="scientific">Methanobrevibacter oralis</name>
    <dbReference type="NCBI Taxonomy" id="66851"/>
    <lineage>
        <taxon>Archaea</taxon>
        <taxon>Methanobacteriati</taxon>
        <taxon>Methanobacteriota</taxon>
        <taxon>Methanomada group</taxon>
        <taxon>Methanobacteria</taxon>
        <taxon>Methanobacteriales</taxon>
        <taxon>Methanobacteriaceae</taxon>
        <taxon>Methanobrevibacter</taxon>
    </lineage>
</organism>
<evidence type="ECO:0000313" key="2">
    <source>
        <dbReference type="Proteomes" id="UP000077428"/>
    </source>
</evidence>
<dbReference type="Proteomes" id="UP000077428">
    <property type="component" value="Unassembled WGS sequence"/>
</dbReference>
<accession>A0A165ZYP0</accession>
<name>A0A165ZYP0_METOA</name>